<protein>
    <recommendedName>
        <fullName evidence="5">Pectinesterase inhibitor domain-containing protein</fullName>
    </recommendedName>
</protein>
<dbReference type="NCBIfam" id="TIGR01614">
    <property type="entry name" value="PME_inhib"/>
    <property type="match status" value="1"/>
</dbReference>
<evidence type="ECO:0000256" key="3">
    <source>
        <dbReference type="ARBA" id="ARBA00038471"/>
    </source>
</evidence>
<organism evidence="6">
    <name type="scientific">Triticum aestivum</name>
    <name type="common">Wheat</name>
    <dbReference type="NCBI Taxonomy" id="4565"/>
    <lineage>
        <taxon>Eukaryota</taxon>
        <taxon>Viridiplantae</taxon>
        <taxon>Streptophyta</taxon>
        <taxon>Embryophyta</taxon>
        <taxon>Tracheophyta</taxon>
        <taxon>Spermatophyta</taxon>
        <taxon>Magnoliopsida</taxon>
        <taxon>Liliopsida</taxon>
        <taxon>Poales</taxon>
        <taxon>Poaceae</taxon>
        <taxon>BOP clade</taxon>
        <taxon>Pooideae</taxon>
        <taxon>Triticodae</taxon>
        <taxon>Triticeae</taxon>
        <taxon>Triticinae</taxon>
        <taxon>Triticum</taxon>
    </lineage>
</organism>
<gene>
    <name evidence="6" type="primary">LOC123135256</name>
</gene>
<evidence type="ECO:0000259" key="5">
    <source>
        <dbReference type="SMART" id="SM00856"/>
    </source>
</evidence>
<keyword evidence="2" id="KW-1015">Disulfide bond</keyword>
<feature type="domain" description="Pectinesterase inhibitor" evidence="5">
    <location>
        <begin position="22"/>
        <end position="159"/>
    </location>
</feature>
<dbReference type="PANTHER" id="PTHR35357">
    <property type="entry name" value="OS02G0537100 PROTEIN"/>
    <property type="match status" value="1"/>
</dbReference>
<dbReference type="PANTHER" id="PTHR35357:SF24">
    <property type="entry name" value="OS04G0587200 PROTEIN"/>
    <property type="match status" value="1"/>
</dbReference>
<dbReference type="GeneID" id="123135256"/>
<accession>A0A3B6PW56</accession>
<dbReference type="Gene3D" id="1.20.140.40">
    <property type="entry name" value="Invertase/pectin methylesterase inhibitor family protein"/>
    <property type="match status" value="1"/>
</dbReference>
<dbReference type="InterPro" id="IPR035513">
    <property type="entry name" value="Invertase/methylesterase_inhib"/>
</dbReference>
<dbReference type="GO" id="GO:0004857">
    <property type="term" value="F:enzyme inhibitor activity"/>
    <property type="evidence" value="ECO:0000318"/>
    <property type="project" value="GO_Central"/>
</dbReference>
<evidence type="ECO:0000256" key="4">
    <source>
        <dbReference type="SAM" id="SignalP"/>
    </source>
</evidence>
<evidence type="ECO:0000313" key="7">
    <source>
        <dbReference type="Proteomes" id="UP000019116"/>
    </source>
</evidence>
<keyword evidence="1 4" id="KW-0732">Signal</keyword>
<dbReference type="Gramene" id="TraesCS6B02G472200.1">
    <property type="protein sequence ID" value="TraesCS6B02G472200.1.cds1"/>
    <property type="gene ID" value="TraesCS6B02G472200"/>
</dbReference>
<dbReference type="SMART" id="SM00856">
    <property type="entry name" value="PMEI"/>
    <property type="match status" value="1"/>
</dbReference>
<evidence type="ECO:0000256" key="1">
    <source>
        <dbReference type="ARBA" id="ARBA00022729"/>
    </source>
</evidence>
<feature type="signal peptide" evidence="4">
    <location>
        <begin position="1"/>
        <end position="24"/>
    </location>
</feature>
<evidence type="ECO:0000256" key="2">
    <source>
        <dbReference type="ARBA" id="ARBA00023157"/>
    </source>
</evidence>
<evidence type="ECO:0000313" key="6">
    <source>
        <dbReference type="EnsemblPlants" id="TraesCS6B02G472200.1.cds1"/>
    </source>
</evidence>
<reference evidence="6" key="1">
    <citation type="submission" date="2018-08" db="EMBL/GenBank/DDBJ databases">
        <authorList>
            <person name="Rossello M."/>
        </authorList>
    </citation>
    <scope>NUCLEOTIDE SEQUENCE [LARGE SCALE GENOMIC DNA]</scope>
    <source>
        <strain evidence="6">cv. Chinese Spring</strain>
    </source>
</reference>
<dbReference type="OrthoDB" id="1872906at2759"/>
<dbReference type="SMR" id="A0A3B6PW56"/>
<dbReference type="GO" id="GO:0009505">
    <property type="term" value="C:plant-type cell wall"/>
    <property type="evidence" value="ECO:0000318"/>
    <property type="project" value="GO_Central"/>
</dbReference>
<sequence>MRRRWQALSLCLVILLFILVSSSASTLQDTCKTVAVNNKDIGYDYCIKFFQANNASATADKRGLGDIATKISRAAALDIRKRIDTLMASEKDKTVHGRLSDCRVLYSAAVNMLESAANLNAVISGTDTCEQGFRVLGVTSPLAADDANFIKDCSIALIITSSLL</sequence>
<dbReference type="Pfam" id="PF04043">
    <property type="entry name" value="PMEI"/>
    <property type="match status" value="1"/>
</dbReference>
<dbReference type="AlphaFoldDB" id="A0A3B6PW56"/>
<dbReference type="Proteomes" id="UP000019116">
    <property type="component" value="Chromosome 6B"/>
</dbReference>
<dbReference type="SUPFAM" id="SSF101148">
    <property type="entry name" value="Plant invertase/pectin methylesterase inhibitor"/>
    <property type="match status" value="1"/>
</dbReference>
<comment type="similarity">
    <text evidence="3">Belongs to the PMEI family.</text>
</comment>
<dbReference type="Gramene" id="TraesCS6B03G1292800.1">
    <property type="protein sequence ID" value="TraesCS6B03G1292800.1.CDS1"/>
    <property type="gene ID" value="TraesCS6B03G1292800"/>
</dbReference>
<dbReference type="InterPro" id="IPR006501">
    <property type="entry name" value="Pectinesterase_inhib_dom"/>
</dbReference>
<name>A0A3B6PW56_WHEAT</name>
<keyword evidence="7" id="KW-1185">Reference proteome</keyword>
<proteinExistence type="inferred from homology"/>
<dbReference type="GO" id="GO:0009827">
    <property type="term" value="P:plant-type cell wall modification"/>
    <property type="evidence" value="ECO:0000318"/>
    <property type="project" value="GO_Central"/>
</dbReference>
<feature type="chain" id="PRO_5043179281" description="Pectinesterase inhibitor domain-containing protein" evidence="4">
    <location>
        <begin position="25"/>
        <end position="164"/>
    </location>
</feature>
<dbReference type="OMA" id="TCEQGFR"/>
<dbReference type="RefSeq" id="XP_044410248.1">
    <property type="nucleotide sequence ID" value="XM_044554313.1"/>
</dbReference>
<dbReference type="EnsemblPlants" id="TraesCS6B02G472200.1">
    <property type="protein sequence ID" value="TraesCS6B02G472200.1.cds1"/>
    <property type="gene ID" value="TraesCS6B02G472200"/>
</dbReference>
<reference evidence="6" key="2">
    <citation type="submission" date="2018-10" db="UniProtKB">
        <authorList>
            <consortium name="EnsemblPlants"/>
        </authorList>
    </citation>
    <scope>IDENTIFICATION</scope>
</reference>